<dbReference type="Proteomes" id="UP000179786">
    <property type="component" value="Unassembled WGS sequence"/>
</dbReference>
<gene>
    <name evidence="2" type="ORF">BET10_09045</name>
</gene>
<evidence type="ECO:0000259" key="1">
    <source>
        <dbReference type="Pfam" id="PF08241"/>
    </source>
</evidence>
<dbReference type="InterPro" id="IPR013216">
    <property type="entry name" value="Methyltransf_11"/>
</dbReference>
<organism evidence="2 3">
    <name type="scientific">Pseudoalteromonas amylolytica</name>
    <dbReference type="NCBI Taxonomy" id="1859457"/>
    <lineage>
        <taxon>Bacteria</taxon>
        <taxon>Pseudomonadati</taxon>
        <taxon>Pseudomonadota</taxon>
        <taxon>Gammaproteobacteria</taxon>
        <taxon>Alteromonadales</taxon>
        <taxon>Pseudoalteromonadaceae</taxon>
        <taxon>Pseudoalteromonas</taxon>
    </lineage>
</organism>
<name>A0A1S1MVQ4_9GAMM</name>
<dbReference type="InterPro" id="IPR029063">
    <property type="entry name" value="SAM-dependent_MTases_sf"/>
</dbReference>
<keyword evidence="2" id="KW-0808">Transferase</keyword>
<dbReference type="GO" id="GO:0032259">
    <property type="term" value="P:methylation"/>
    <property type="evidence" value="ECO:0007669"/>
    <property type="project" value="UniProtKB-KW"/>
</dbReference>
<keyword evidence="3" id="KW-1185">Reference proteome</keyword>
<feature type="domain" description="Methyltransferase type 11" evidence="1">
    <location>
        <begin position="80"/>
        <end position="167"/>
    </location>
</feature>
<dbReference type="RefSeq" id="WP_070984473.1">
    <property type="nucleotide sequence ID" value="NZ_MKJU01000025.1"/>
</dbReference>
<sequence>MLGNEIDLLRNYPKSKRDTKGRAKVITEADREIARQYGKDFFDGDRTYGYGGFSYMPRFWQPVVPDLQAHFGLTNDSSLLDVGCAKGFMLYDLQQHIPGITLRGVDISQYALENAKEEVKDLLSQGDAKALPFEDNSFDVVMSINTIHNLDEHECAMALREIERVSRGKSFITVDAYRNDEEKERMLEWALTAKTIMHVNDWKQFFADNGYTGDFYWFIP</sequence>
<dbReference type="GO" id="GO:0008757">
    <property type="term" value="F:S-adenosylmethionine-dependent methyltransferase activity"/>
    <property type="evidence" value="ECO:0007669"/>
    <property type="project" value="InterPro"/>
</dbReference>
<dbReference type="Gene3D" id="3.40.50.150">
    <property type="entry name" value="Vaccinia Virus protein VP39"/>
    <property type="match status" value="1"/>
</dbReference>
<dbReference type="AlphaFoldDB" id="A0A1S1MVQ4"/>
<keyword evidence="2" id="KW-0489">Methyltransferase</keyword>
<accession>A0A1S1MVQ4</accession>
<dbReference type="EMBL" id="MKJU01000025">
    <property type="protein sequence ID" value="OHU91009.1"/>
    <property type="molecule type" value="Genomic_DNA"/>
</dbReference>
<evidence type="ECO:0000313" key="3">
    <source>
        <dbReference type="Proteomes" id="UP000179786"/>
    </source>
</evidence>
<dbReference type="PANTHER" id="PTHR43591">
    <property type="entry name" value="METHYLTRANSFERASE"/>
    <property type="match status" value="1"/>
</dbReference>
<dbReference type="CDD" id="cd02440">
    <property type="entry name" value="AdoMet_MTases"/>
    <property type="match status" value="1"/>
</dbReference>
<dbReference type="STRING" id="1859457.BET10_09045"/>
<dbReference type="SUPFAM" id="SSF53335">
    <property type="entry name" value="S-adenosyl-L-methionine-dependent methyltransferases"/>
    <property type="match status" value="1"/>
</dbReference>
<comment type="caution">
    <text evidence="2">The sequence shown here is derived from an EMBL/GenBank/DDBJ whole genome shotgun (WGS) entry which is preliminary data.</text>
</comment>
<dbReference type="OrthoDB" id="529208at2"/>
<proteinExistence type="predicted"/>
<reference evidence="2 3" key="1">
    <citation type="submission" date="2016-09" db="EMBL/GenBank/DDBJ databases">
        <title>Pseudoalteromonas amylolytica sp. nov., isolated from the surface seawater.</title>
        <authorList>
            <person name="Wu Y.-H."/>
            <person name="Cheng H."/>
            <person name="Jin X.-B."/>
            <person name="Wang C.-S."/>
            <person name="Xu X.-W."/>
        </authorList>
    </citation>
    <scope>NUCLEOTIDE SEQUENCE [LARGE SCALE GENOMIC DNA]</scope>
    <source>
        <strain evidence="2 3">JW1</strain>
    </source>
</reference>
<evidence type="ECO:0000313" key="2">
    <source>
        <dbReference type="EMBL" id="OHU91009.1"/>
    </source>
</evidence>
<protein>
    <submittedName>
        <fullName evidence="2">Methyltransferase type 11</fullName>
    </submittedName>
</protein>
<dbReference type="Pfam" id="PF08241">
    <property type="entry name" value="Methyltransf_11"/>
    <property type="match status" value="1"/>
</dbReference>